<dbReference type="Proteomes" id="UP000239663">
    <property type="component" value="Unassembled WGS sequence"/>
</dbReference>
<accession>A0A2S7N0A7</accession>
<dbReference type="InterPro" id="IPR021176">
    <property type="entry name" value="Competence-induced_CoiA"/>
</dbReference>
<dbReference type="AlphaFoldDB" id="A0A2S7N0A7"/>
<evidence type="ECO:0000313" key="5">
    <source>
        <dbReference type="Proteomes" id="UP000239663"/>
    </source>
</evidence>
<evidence type="ECO:0008006" key="6">
    <source>
        <dbReference type="Google" id="ProtNLM"/>
    </source>
</evidence>
<dbReference type="RefSeq" id="WP_104849163.1">
    <property type="nucleotide sequence ID" value="NZ_PKOZ01000004.1"/>
</dbReference>
<dbReference type="PIRSF" id="PIRSF007487">
    <property type="entry name" value="Competence-induced_CoiA_bac"/>
    <property type="match status" value="1"/>
</dbReference>
<feature type="domain" description="Competence protein CoiA C-terminal" evidence="3">
    <location>
        <begin position="233"/>
        <end position="370"/>
    </location>
</feature>
<dbReference type="Pfam" id="PF25166">
    <property type="entry name" value="CoiA_C"/>
    <property type="match status" value="1"/>
</dbReference>
<reference evidence="4 5" key="1">
    <citation type="submission" date="2017-12" db="EMBL/GenBank/DDBJ databases">
        <title>Taxonomic description and draft genome of Pradoshia cofamensis Gen. nov., sp. nov., a thermotolerant bacillale isolated from anterior gut of earthworm Eisenia fetida.</title>
        <authorList>
            <person name="Saha T."/>
            <person name="Chakraborty R."/>
        </authorList>
    </citation>
    <scope>NUCLEOTIDE SEQUENCE [LARGE SCALE GENOMIC DNA]</scope>
    <source>
        <strain evidence="4 5">EAG3</strain>
    </source>
</reference>
<protein>
    <recommendedName>
        <fullName evidence="6">Competence protein CoiA</fullName>
    </recommendedName>
</protein>
<feature type="domain" description="Competence protein CoiA-like N-terminal" evidence="2">
    <location>
        <begin position="20"/>
        <end position="55"/>
    </location>
</feature>
<dbReference type="EMBL" id="PKOZ01000004">
    <property type="protein sequence ID" value="PQD95408.1"/>
    <property type="molecule type" value="Genomic_DNA"/>
</dbReference>
<evidence type="ECO:0000259" key="3">
    <source>
        <dbReference type="Pfam" id="PF25166"/>
    </source>
</evidence>
<keyword evidence="5" id="KW-1185">Reference proteome</keyword>
<evidence type="ECO:0000259" key="2">
    <source>
        <dbReference type="Pfam" id="PF25164"/>
    </source>
</evidence>
<organism evidence="4 5">
    <name type="scientific">Pradoshia eiseniae</name>
    <dbReference type="NCBI Taxonomy" id="2064768"/>
    <lineage>
        <taxon>Bacteria</taxon>
        <taxon>Bacillati</taxon>
        <taxon>Bacillota</taxon>
        <taxon>Bacilli</taxon>
        <taxon>Bacillales</taxon>
        <taxon>Bacillaceae</taxon>
        <taxon>Pradoshia</taxon>
    </lineage>
</organism>
<feature type="domain" description="Competence protein CoiA nuclease-like" evidence="1">
    <location>
        <begin position="61"/>
        <end position="218"/>
    </location>
</feature>
<proteinExistence type="predicted"/>
<dbReference type="Pfam" id="PF06054">
    <property type="entry name" value="CoiA_nuc"/>
    <property type="match status" value="1"/>
</dbReference>
<sequence>MLVAANQEGELIHSTRVADRKGDEFSCPICRKRVLYKAGRKRIPHFAHQREENCPGMEEAESFIHLEGKNLLHEWASQWAERAVLERYYDSICQRADIEANAEGRVFAIEYQCSPLSAKRLTERTLGYRKIEVEPIWIFHSNFLKKKGNLLWSLTSSLQSAIRISPSGFPYLLFFDCHTPNTLIMLTNLIPITKELFFGQAESVTFTGKSLPQILDQQARTILFIPEWMRKRESLIRNEWRYQGITNPLLRSFYSLGIQSNLPRMIGIPLRSSVLFGIPSHHWQGYVILDLLDCQVKEGEIRADGIRKRFMDRLRKREILIRDLPSDSISLFTPVEEFMRFLEKAEYLIKNGENSYIIKEGFPIKTIRQEELNHLLVDFFKEENDALWRN</sequence>
<evidence type="ECO:0000259" key="1">
    <source>
        <dbReference type="Pfam" id="PF06054"/>
    </source>
</evidence>
<dbReference type="InterPro" id="IPR010330">
    <property type="entry name" value="CoiA_nuc"/>
</dbReference>
<dbReference type="OrthoDB" id="3784230at2"/>
<evidence type="ECO:0000313" key="4">
    <source>
        <dbReference type="EMBL" id="PQD95408.1"/>
    </source>
</evidence>
<gene>
    <name evidence="4" type="ORF">CYL18_08970</name>
</gene>
<comment type="caution">
    <text evidence="4">The sequence shown here is derived from an EMBL/GenBank/DDBJ whole genome shotgun (WGS) entry which is preliminary data.</text>
</comment>
<name>A0A2S7N0A7_9BACI</name>
<dbReference type="InterPro" id="IPR057253">
    <property type="entry name" value="CoiA-like_N"/>
</dbReference>
<dbReference type="Pfam" id="PF25164">
    <property type="entry name" value="CoiA_N"/>
    <property type="match status" value="1"/>
</dbReference>
<dbReference type="InterPro" id="IPR057252">
    <property type="entry name" value="CoiA_C"/>
</dbReference>